<evidence type="ECO:0000313" key="3">
    <source>
        <dbReference type="Proteomes" id="UP001359485"/>
    </source>
</evidence>
<evidence type="ECO:0000256" key="1">
    <source>
        <dbReference type="SAM" id="MobiDB-lite"/>
    </source>
</evidence>
<evidence type="ECO:0000313" key="2">
    <source>
        <dbReference type="EMBL" id="KAK6627726.1"/>
    </source>
</evidence>
<reference evidence="2 3" key="1">
    <citation type="submission" date="2023-09" db="EMBL/GenBank/DDBJ databases">
        <title>Genomes of two closely related lineages of the louse Polyplax serrata with different host specificities.</title>
        <authorList>
            <person name="Martinu J."/>
            <person name="Tarabai H."/>
            <person name="Stefka J."/>
            <person name="Hypsa V."/>
        </authorList>
    </citation>
    <scope>NUCLEOTIDE SEQUENCE [LARGE SCALE GENOMIC DNA]</scope>
    <source>
        <strain evidence="2">98ZLc_SE</strain>
    </source>
</reference>
<protein>
    <submittedName>
        <fullName evidence="2">Uncharacterized protein</fullName>
    </submittedName>
</protein>
<sequence>MRSSRKGSRVRAERKSDDDDNNTRRYKKEEETGLTYGPVNEEYGKEKEEQNKKGTRERNVQKEQQSNSRITKFENNG</sequence>
<feature type="non-terminal residue" evidence="2">
    <location>
        <position position="77"/>
    </location>
</feature>
<proteinExistence type="predicted"/>
<comment type="caution">
    <text evidence="2">The sequence shown here is derived from an EMBL/GenBank/DDBJ whole genome shotgun (WGS) entry which is preliminary data.</text>
</comment>
<dbReference type="EMBL" id="JAWJWF010000045">
    <property type="protein sequence ID" value="KAK6627726.1"/>
    <property type="molecule type" value="Genomic_DNA"/>
</dbReference>
<feature type="compositionally biased region" description="Polar residues" evidence="1">
    <location>
        <begin position="62"/>
        <end position="77"/>
    </location>
</feature>
<name>A0ABR1AVH7_POLSC</name>
<feature type="region of interest" description="Disordered" evidence="1">
    <location>
        <begin position="1"/>
        <end position="77"/>
    </location>
</feature>
<organism evidence="2 3">
    <name type="scientific">Polyplax serrata</name>
    <name type="common">Common mouse louse</name>
    <dbReference type="NCBI Taxonomy" id="468196"/>
    <lineage>
        <taxon>Eukaryota</taxon>
        <taxon>Metazoa</taxon>
        <taxon>Ecdysozoa</taxon>
        <taxon>Arthropoda</taxon>
        <taxon>Hexapoda</taxon>
        <taxon>Insecta</taxon>
        <taxon>Pterygota</taxon>
        <taxon>Neoptera</taxon>
        <taxon>Paraneoptera</taxon>
        <taxon>Psocodea</taxon>
        <taxon>Troctomorpha</taxon>
        <taxon>Phthiraptera</taxon>
        <taxon>Anoplura</taxon>
        <taxon>Polyplacidae</taxon>
        <taxon>Polyplax</taxon>
    </lineage>
</organism>
<feature type="compositionally biased region" description="Basic and acidic residues" evidence="1">
    <location>
        <begin position="10"/>
        <end position="31"/>
    </location>
</feature>
<accession>A0ABR1AVH7</accession>
<keyword evidence="3" id="KW-1185">Reference proteome</keyword>
<feature type="compositionally biased region" description="Basic and acidic residues" evidence="1">
    <location>
        <begin position="42"/>
        <end position="61"/>
    </location>
</feature>
<dbReference type="Proteomes" id="UP001359485">
    <property type="component" value="Unassembled WGS sequence"/>
</dbReference>
<gene>
    <name evidence="2" type="ORF">RUM44_010205</name>
</gene>